<keyword evidence="2 4" id="KW-0560">Oxidoreductase</keyword>
<accession>A0ABU4B1C1</accession>
<evidence type="ECO:0000313" key="5">
    <source>
        <dbReference type="Proteomes" id="UP001185899"/>
    </source>
</evidence>
<dbReference type="RefSeq" id="WP_317548993.1">
    <property type="nucleotide sequence ID" value="NZ_JAWLKE010000006.1"/>
</dbReference>
<reference evidence="4 5" key="1">
    <citation type="submission" date="2023-10" db="EMBL/GenBank/DDBJ databases">
        <title>Development of a sustainable strategy for remediation of hydrocarbon-contaminated territories based on the waste exchange concept.</title>
        <authorList>
            <person name="Krivoruchko A."/>
        </authorList>
    </citation>
    <scope>NUCLEOTIDE SEQUENCE [LARGE SCALE GENOMIC DNA]</scope>
    <source>
        <strain evidence="4 5">IEGM 1322</strain>
    </source>
</reference>
<proteinExistence type="inferred from homology"/>
<dbReference type="PRINTS" id="PR00081">
    <property type="entry name" value="GDHRDH"/>
</dbReference>
<dbReference type="EC" id="1.1.-.-" evidence="4"/>
<dbReference type="CDD" id="cd05374">
    <property type="entry name" value="17beta-HSD-like_SDR_c"/>
    <property type="match status" value="1"/>
</dbReference>
<dbReference type="Gene3D" id="3.40.50.720">
    <property type="entry name" value="NAD(P)-binding Rossmann-like Domain"/>
    <property type="match status" value="1"/>
</dbReference>
<dbReference type="InterPro" id="IPR036291">
    <property type="entry name" value="NAD(P)-bd_dom_sf"/>
</dbReference>
<dbReference type="PRINTS" id="PR00080">
    <property type="entry name" value="SDRFAMILY"/>
</dbReference>
<dbReference type="InterPro" id="IPR002347">
    <property type="entry name" value="SDR_fam"/>
</dbReference>
<evidence type="ECO:0000256" key="1">
    <source>
        <dbReference type="ARBA" id="ARBA00006484"/>
    </source>
</evidence>
<evidence type="ECO:0000256" key="2">
    <source>
        <dbReference type="ARBA" id="ARBA00023002"/>
    </source>
</evidence>
<dbReference type="SUPFAM" id="SSF51735">
    <property type="entry name" value="NAD(P)-binding Rossmann-fold domains"/>
    <property type="match status" value="1"/>
</dbReference>
<sequence>MNTAIVTGATSGIGEAVAEVLISRGYHVIGTSRDSSSVANPIPGVDYRDLDLTDPASIRRFVDGITDTPVNVLINNAGESQCGPLEELPIEAITRLFQLNVFGAIELTQAVLPGMRDRGSGKIVNIGSMLASFPLAYRSSYAATKAAIKGFATAARYELKPYGIDITTVEPGAIATGLSARRTKYCGPHSPYLRDFTTVISQLDAKEAEGITAETVALTVLKAVEDKKTLPIYAVGSNAPAVFLAQRLLPRTVLELFTARAYGLPSKRPVN</sequence>
<evidence type="ECO:0000313" key="4">
    <source>
        <dbReference type="EMBL" id="MDV6232282.1"/>
    </source>
</evidence>
<dbReference type="PANTHER" id="PTHR44196:SF1">
    <property type="entry name" value="DEHYDROGENASE_REDUCTASE SDR FAMILY MEMBER 7B"/>
    <property type="match status" value="1"/>
</dbReference>
<gene>
    <name evidence="4" type="ORF">R3P95_17155</name>
</gene>
<dbReference type="EMBL" id="JAWLKE010000006">
    <property type="protein sequence ID" value="MDV6232282.1"/>
    <property type="molecule type" value="Genomic_DNA"/>
</dbReference>
<dbReference type="PROSITE" id="PS00061">
    <property type="entry name" value="ADH_SHORT"/>
    <property type="match status" value="1"/>
</dbReference>
<organism evidence="4 5">
    <name type="scientific">Rhodococcus cercidiphylli</name>
    <dbReference type="NCBI Taxonomy" id="489916"/>
    <lineage>
        <taxon>Bacteria</taxon>
        <taxon>Bacillati</taxon>
        <taxon>Actinomycetota</taxon>
        <taxon>Actinomycetes</taxon>
        <taxon>Mycobacteriales</taxon>
        <taxon>Nocardiaceae</taxon>
        <taxon>Rhodococcus</taxon>
    </lineage>
</organism>
<keyword evidence="5" id="KW-1185">Reference proteome</keyword>
<comment type="similarity">
    <text evidence="1 3">Belongs to the short-chain dehydrogenases/reductases (SDR) family.</text>
</comment>
<dbReference type="Proteomes" id="UP001185899">
    <property type="component" value="Unassembled WGS sequence"/>
</dbReference>
<evidence type="ECO:0000256" key="3">
    <source>
        <dbReference type="RuleBase" id="RU000363"/>
    </source>
</evidence>
<dbReference type="Pfam" id="PF00106">
    <property type="entry name" value="adh_short"/>
    <property type="match status" value="1"/>
</dbReference>
<protein>
    <submittedName>
        <fullName evidence="4">SDR family oxidoreductase</fullName>
        <ecNumber evidence="4">1.1.-.-</ecNumber>
    </submittedName>
</protein>
<dbReference type="PANTHER" id="PTHR44196">
    <property type="entry name" value="DEHYDROGENASE/REDUCTASE SDR FAMILY MEMBER 7B"/>
    <property type="match status" value="1"/>
</dbReference>
<comment type="caution">
    <text evidence="4">The sequence shown here is derived from an EMBL/GenBank/DDBJ whole genome shotgun (WGS) entry which is preliminary data.</text>
</comment>
<name>A0ABU4B1C1_9NOCA</name>
<dbReference type="GO" id="GO:0016491">
    <property type="term" value="F:oxidoreductase activity"/>
    <property type="evidence" value="ECO:0007669"/>
    <property type="project" value="UniProtKB-KW"/>
</dbReference>
<dbReference type="InterPro" id="IPR020904">
    <property type="entry name" value="Sc_DH/Rdtase_CS"/>
</dbReference>